<comment type="caution">
    <text evidence="2">The sequence shown here is derived from an EMBL/GenBank/DDBJ whole genome shotgun (WGS) entry which is preliminary data.</text>
</comment>
<dbReference type="PRINTS" id="PR00160">
    <property type="entry name" value="GLUTAREDOXIN"/>
</dbReference>
<sequence length="74" mass="8311">MIKIYSTSWCPACVKAKKYLNMKGIAFEEVNVADKHEDRNEVQKVSGQRTVPVLDIDGKVIVGFDKKAIDEALK</sequence>
<dbReference type="SUPFAM" id="SSF52833">
    <property type="entry name" value="Thioredoxin-like"/>
    <property type="match status" value="1"/>
</dbReference>
<dbReference type="InterPro" id="IPR014025">
    <property type="entry name" value="Glutaredoxin_subgr"/>
</dbReference>
<accession>A0ABS7KVF8</accession>
<protein>
    <submittedName>
        <fullName evidence="2">Glutathione S-transferase N-terminal domain-containing protein</fullName>
    </submittedName>
</protein>
<proteinExistence type="predicted"/>
<dbReference type="InterPro" id="IPR011911">
    <property type="entry name" value="GlrX_YruB"/>
</dbReference>
<dbReference type="PROSITE" id="PS51354">
    <property type="entry name" value="GLUTAREDOXIN_2"/>
    <property type="match status" value="1"/>
</dbReference>
<gene>
    <name evidence="2" type="ORF">K5V21_04935</name>
</gene>
<reference evidence="2 3" key="1">
    <citation type="journal article" date="2021" name="Cell Host Microbe">
        <title>in vivo commensal control of Clostridioides difficile virulence.</title>
        <authorList>
            <person name="Girinathan B.P."/>
            <person name="Dibenedetto N."/>
            <person name="Worley J.N."/>
            <person name="Peltier J."/>
            <person name="Arrieta-Ortiz M.L."/>
            <person name="Rupa Christinal Immanuel S."/>
            <person name="Lavin R."/>
            <person name="Delaney M.L."/>
            <person name="Cummins C."/>
            <person name="Hoffmann M."/>
            <person name="Luo Y."/>
            <person name="Gonzalez-Escalona N."/>
            <person name="Allard M."/>
            <person name="Onderdonk A.B."/>
            <person name="Gerber G.K."/>
            <person name="Sonenshein A.L."/>
            <person name="Baliga N."/>
            <person name="Dupuy B."/>
            <person name="Bry L."/>
        </authorList>
    </citation>
    <scope>NUCLEOTIDE SEQUENCE [LARGE SCALE GENOMIC DNA]</scope>
    <source>
        <strain evidence="2 3">DSM 599</strain>
    </source>
</reference>
<evidence type="ECO:0000313" key="3">
    <source>
        <dbReference type="Proteomes" id="UP001299068"/>
    </source>
</evidence>
<feature type="domain" description="Glutaredoxin" evidence="1">
    <location>
        <begin position="2"/>
        <end position="61"/>
    </location>
</feature>
<dbReference type="InterPro" id="IPR002109">
    <property type="entry name" value="Glutaredoxin"/>
</dbReference>
<dbReference type="InterPro" id="IPR051548">
    <property type="entry name" value="Grx-like_ET"/>
</dbReference>
<name>A0ABS7KVF8_CLOSR</name>
<organism evidence="2 3">
    <name type="scientific">Clostridium sardiniense</name>
    <name type="common">Clostridium absonum</name>
    <dbReference type="NCBI Taxonomy" id="29369"/>
    <lineage>
        <taxon>Bacteria</taxon>
        <taxon>Bacillati</taxon>
        <taxon>Bacillota</taxon>
        <taxon>Clostridia</taxon>
        <taxon>Eubacteriales</taxon>
        <taxon>Clostridiaceae</taxon>
        <taxon>Clostridium</taxon>
    </lineage>
</organism>
<evidence type="ECO:0000259" key="1">
    <source>
        <dbReference type="Pfam" id="PF00462"/>
    </source>
</evidence>
<evidence type="ECO:0000313" key="2">
    <source>
        <dbReference type="EMBL" id="MBY0754799.1"/>
    </source>
</evidence>
<dbReference type="Proteomes" id="UP001299068">
    <property type="component" value="Unassembled WGS sequence"/>
</dbReference>
<dbReference type="EMBL" id="JAIKTU010000003">
    <property type="protein sequence ID" value="MBY0754799.1"/>
    <property type="molecule type" value="Genomic_DNA"/>
</dbReference>
<dbReference type="InterPro" id="IPR036249">
    <property type="entry name" value="Thioredoxin-like_sf"/>
</dbReference>
<dbReference type="CDD" id="cd02976">
    <property type="entry name" value="NrdH"/>
    <property type="match status" value="1"/>
</dbReference>
<dbReference type="PANTHER" id="PTHR34386">
    <property type="entry name" value="GLUTAREDOXIN"/>
    <property type="match status" value="1"/>
</dbReference>
<dbReference type="RefSeq" id="WP_204596635.1">
    <property type="nucleotide sequence ID" value="NZ_JAFBDA010000035.1"/>
</dbReference>
<dbReference type="Pfam" id="PF00462">
    <property type="entry name" value="Glutaredoxin"/>
    <property type="match status" value="1"/>
</dbReference>
<dbReference type="Gene3D" id="3.40.30.10">
    <property type="entry name" value="Glutaredoxin"/>
    <property type="match status" value="1"/>
</dbReference>
<dbReference type="PANTHER" id="PTHR34386:SF1">
    <property type="entry name" value="GLUTAREDOXIN-LIKE PROTEIN NRDH"/>
    <property type="match status" value="1"/>
</dbReference>
<dbReference type="NCBIfam" id="TIGR02196">
    <property type="entry name" value="GlrX_YruB"/>
    <property type="match status" value="1"/>
</dbReference>
<keyword evidence="3" id="KW-1185">Reference proteome</keyword>